<reference evidence="2 3" key="1">
    <citation type="submission" date="2021-06" db="EMBL/GenBank/DDBJ databases">
        <title>Caerostris darwini draft genome.</title>
        <authorList>
            <person name="Kono N."/>
            <person name="Arakawa K."/>
        </authorList>
    </citation>
    <scope>NUCLEOTIDE SEQUENCE [LARGE SCALE GENOMIC DNA]</scope>
</reference>
<comment type="caution">
    <text evidence="2">The sequence shown here is derived from an EMBL/GenBank/DDBJ whole genome shotgun (WGS) entry which is preliminary data.</text>
</comment>
<evidence type="ECO:0000256" key="1">
    <source>
        <dbReference type="SAM" id="MobiDB-lite"/>
    </source>
</evidence>
<dbReference type="EMBL" id="BPLQ01002033">
    <property type="protein sequence ID" value="GIX88026.1"/>
    <property type="molecule type" value="Genomic_DNA"/>
</dbReference>
<keyword evidence="3" id="KW-1185">Reference proteome</keyword>
<feature type="compositionally biased region" description="Basic and acidic residues" evidence="1">
    <location>
        <begin position="37"/>
        <end position="52"/>
    </location>
</feature>
<evidence type="ECO:0000313" key="3">
    <source>
        <dbReference type="Proteomes" id="UP001054837"/>
    </source>
</evidence>
<feature type="region of interest" description="Disordered" evidence="1">
    <location>
        <begin position="31"/>
        <end position="52"/>
    </location>
</feature>
<proteinExistence type="predicted"/>
<dbReference type="AlphaFoldDB" id="A0AAV4NVM3"/>
<sequence length="98" mass="10831">MKSLDSQVIWAAKWIQHLTALPGNVTTTVKRSSQESVKTRSHTETIDQRRKMGCAEREATIDYSLRGSIPDAINRLPNNPELMDTTCAGSFSGLPEAN</sequence>
<gene>
    <name evidence="2" type="ORF">CDAR_291801</name>
</gene>
<organism evidence="2 3">
    <name type="scientific">Caerostris darwini</name>
    <dbReference type="NCBI Taxonomy" id="1538125"/>
    <lineage>
        <taxon>Eukaryota</taxon>
        <taxon>Metazoa</taxon>
        <taxon>Ecdysozoa</taxon>
        <taxon>Arthropoda</taxon>
        <taxon>Chelicerata</taxon>
        <taxon>Arachnida</taxon>
        <taxon>Araneae</taxon>
        <taxon>Araneomorphae</taxon>
        <taxon>Entelegynae</taxon>
        <taxon>Araneoidea</taxon>
        <taxon>Araneidae</taxon>
        <taxon>Caerostris</taxon>
    </lineage>
</organism>
<dbReference type="Proteomes" id="UP001054837">
    <property type="component" value="Unassembled WGS sequence"/>
</dbReference>
<name>A0AAV4NVM3_9ARAC</name>
<evidence type="ECO:0000313" key="2">
    <source>
        <dbReference type="EMBL" id="GIX88026.1"/>
    </source>
</evidence>
<accession>A0AAV4NVM3</accession>
<protein>
    <submittedName>
        <fullName evidence="2">Uncharacterized protein</fullName>
    </submittedName>
</protein>